<proteinExistence type="predicted"/>
<evidence type="ECO:0000313" key="4">
    <source>
        <dbReference type="Proteomes" id="UP001596956"/>
    </source>
</evidence>
<reference evidence="4" key="1">
    <citation type="journal article" date="2019" name="Int. J. Syst. Evol. Microbiol.">
        <title>The Global Catalogue of Microorganisms (GCM) 10K type strain sequencing project: providing services to taxonomists for standard genome sequencing and annotation.</title>
        <authorList>
            <consortium name="The Broad Institute Genomics Platform"/>
            <consortium name="The Broad Institute Genome Sequencing Center for Infectious Disease"/>
            <person name="Wu L."/>
            <person name="Ma J."/>
        </authorList>
    </citation>
    <scope>NUCLEOTIDE SEQUENCE [LARGE SCALE GENOMIC DNA]</scope>
    <source>
        <strain evidence="4">CCUG 63369</strain>
    </source>
</reference>
<feature type="domain" description="AMP-dependent synthetase/ligase" evidence="2">
    <location>
        <begin position="43"/>
        <end position="165"/>
    </location>
</feature>
<evidence type="ECO:0000313" key="3">
    <source>
        <dbReference type="EMBL" id="MFD0801395.1"/>
    </source>
</evidence>
<dbReference type="Proteomes" id="UP001596956">
    <property type="component" value="Unassembled WGS sequence"/>
</dbReference>
<protein>
    <submittedName>
        <fullName evidence="3">AMP-binding protein</fullName>
    </submittedName>
</protein>
<dbReference type="InterPro" id="IPR000873">
    <property type="entry name" value="AMP-dep_synth/lig_dom"/>
</dbReference>
<dbReference type="SUPFAM" id="SSF56801">
    <property type="entry name" value="Acetyl-CoA synthetase-like"/>
    <property type="match status" value="1"/>
</dbReference>
<feature type="region of interest" description="Disordered" evidence="1">
    <location>
        <begin position="1"/>
        <end position="29"/>
    </location>
</feature>
<dbReference type="EMBL" id="JBHTHR010000213">
    <property type="protein sequence ID" value="MFD0801395.1"/>
    <property type="molecule type" value="Genomic_DNA"/>
</dbReference>
<evidence type="ECO:0000259" key="2">
    <source>
        <dbReference type="Pfam" id="PF00501"/>
    </source>
</evidence>
<dbReference type="Pfam" id="PF00501">
    <property type="entry name" value="AMP-binding"/>
    <property type="match status" value="1"/>
</dbReference>
<feature type="non-terminal residue" evidence="3">
    <location>
        <position position="1"/>
    </location>
</feature>
<comment type="caution">
    <text evidence="3">The sequence shown here is derived from an EMBL/GenBank/DDBJ whole genome shotgun (WGS) entry which is preliminary data.</text>
</comment>
<accession>A0ABW3BEB7</accession>
<evidence type="ECO:0000256" key="1">
    <source>
        <dbReference type="SAM" id="MobiDB-lite"/>
    </source>
</evidence>
<sequence length="294" mass="30161">ARPQPRLDGGAMRADGSDDDRPPFLGGAAPVGSLTGGLLARLRRTEARPTVVGAGGTAVGGVEFAATIERAAAGLGRRGMCPDDIIGILAPVCPERLTAVYTVMAMGGLALPLDLDSDLETITEVLTTVDARMILVTAPLAGIARELADRSRVRQVIAFGDAAETTPFSELLQPSPDGSGYDPARGLFDNGILSCSARGSGIETTLHGHRELLSRFHTISRDLSLACRDTVVLDAGADESDRAVLGAAALWAGASVVTTVAADDREAAAVADAHGATVRCSPAPHRSAVRHAAG</sequence>
<dbReference type="InterPro" id="IPR042099">
    <property type="entry name" value="ANL_N_sf"/>
</dbReference>
<dbReference type="Gene3D" id="3.40.50.12780">
    <property type="entry name" value="N-terminal domain of ligase-like"/>
    <property type="match status" value="1"/>
</dbReference>
<name>A0ABW3BEB7_9ACTN</name>
<keyword evidence="4" id="KW-1185">Reference proteome</keyword>
<gene>
    <name evidence="3" type="ORF">ACFQZU_08700</name>
</gene>
<organism evidence="3 4">
    <name type="scientific">Streptomonospora algeriensis</name>
    <dbReference type="NCBI Taxonomy" id="995084"/>
    <lineage>
        <taxon>Bacteria</taxon>
        <taxon>Bacillati</taxon>
        <taxon>Actinomycetota</taxon>
        <taxon>Actinomycetes</taxon>
        <taxon>Streptosporangiales</taxon>
        <taxon>Nocardiopsidaceae</taxon>
        <taxon>Streptomonospora</taxon>
    </lineage>
</organism>